<dbReference type="EMBL" id="FMXC01000014">
    <property type="protein sequence ID" value="SDA57171.1"/>
    <property type="molecule type" value="Genomic_DNA"/>
</dbReference>
<protein>
    <submittedName>
        <fullName evidence="1">Arylsulfotransferase (ASST)</fullName>
    </submittedName>
</protein>
<keyword evidence="2" id="KW-1185">Reference proteome</keyword>
<evidence type="ECO:0000313" key="1">
    <source>
        <dbReference type="EMBL" id="SDA57171.1"/>
    </source>
</evidence>
<gene>
    <name evidence="1" type="ORF">SAMN02983011_01414</name>
</gene>
<reference evidence="1 2" key="1">
    <citation type="submission" date="2016-10" db="EMBL/GenBank/DDBJ databases">
        <authorList>
            <person name="Varghese N."/>
            <person name="Submissions S."/>
        </authorList>
    </citation>
    <scope>NUCLEOTIDE SEQUENCE [LARGE SCALE GENOMIC DNA]</scope>
    <source>
        <strain evidence="1 2">ATCC 43761</strain>
    </source>
</reference>
<comment type="caution">
    <text evidence="1">The sequence shown here is derived from an EMBL/GenBank/DDBJ whole genome shotgun (WGS) entry which is preliminary data.</text>
</comment>
<evidence type="ECO:0000313" key="2">
    <source>
        <dbReference type="Proteomes" id="UP000181860"/>
    </source>
</evidence>
<dbReference type="Proteomes" id="UP000181860">
    <property type="component" value="Unassembled WGS sequence"/>
</dbReference>
<dbReference type="InterPro" id="IPR010262">
    <property type="entry name" value="Arylsulfotransferase_bact"/>
</dbReference>
<dbReference type="PANTHER" id="PTHR35340">
    <property type="entry name" value="PQQ ENZYME REPEAT PROTEIN-RELATED"/>
    <property type="match status" value="1"/>
</dbReference>
<sequence>MDKTLGGSLAGTQGVSIVHHDVAEMPNGHWLITVDDGSKYVEDTIAELDPKACKIVKVIDFKKIFPSSMYTKSHLKAIDKASAGLGLIDWMHLNTIDYDAKTDNVILSSRNQDMVWSMNYRTNKLNWIFTSKPASKWPKSYRKYLLKPTKGTKYTGGQHGVYKLSQSGDVLKIMLYDNNVAVTNGDKKQSKPGC</sequence>
<dbReference type="Pfam" id="PF05935">
    <property type="entry name" value="Arylsulfotrans"/>
    <property type="match status" value="1"/>
</dbReference>
<dbReference type="InterPro" id="IPR053143">
    <property type="entry name" value="Arylsulfate_ST"/>
</dbReference>
<organism evidence="1 2">
    <name type="scientific">Lactobacillus kefiranofaciens</name>
    <dbReference type="NCBI Taxonomy" id="267818"/>
    <lineage>
        <taxon>Bacteria</taxon>
        <taxon>Bacillati</taxon>
        <taxon>Bacillota</taxon>
        <taxon>Bacilli</taxon>
        <taxon>Lactobacillales</taxon>
        <taxon>Lactobacillaceae</taxon>
        <taxon>Lactobacillus</taxon>
    </lineage>
</organism>
<proteinExistence type="predicted"/>
<name>A0ABY0MC46_9LACO</name>
<accession>A0ABY0MC46</accession>
<dbReference type="PANTHER" id="PTHR35340:SF10">
    <property type="entry name" value="CYTOPLASMIC PROTEIN"/>
    <property type="match status" value="1"/>
</dbReference>